<comment type="similarity">
    <text evidence="2">Belongs to the purine-cytosine permease (2.A.39) family.</text>
</comment>
<feature type="transmembrane region" description="Helical" evidence="6">
    <location>
        <begin position="157"/>
        <end position="178"/>
    </location>
</feature>
<evidence type="ECO:0000256" key="4">
    <source>
        <dbReference type="ARBA" id="ARBA00022989"/>
    </source>
</evidence>
<dbReference type="GO" id="GO:0005886">
    <property type="term" value="C:plasma membrane"/>
    <property type="evidence" value="ECO:0007669"/>
    <property type="project" value="TreeGrafter"/>
</dbReference>
<proteinExistence type="inferred from homology"/>
<evidence type="ECO:0000256" key="2">
    <source>
        <dbReference type="ARBA" id="ARBA00008974"/>
    </source>
</evidence>
<organism evidence="7 8">
    <name type="scientific">Clostridium butyricum</name>
    <dbReference type="NCBI Taxonomy" id="1492"/>
    <lineage>
        <taxon>Bacteria</taxon>
        <taxon>Bacillati</taxon>
        <taxon>Bacillota</taxon>
        <taxon>Clostridia</taxon>
        <taxon>Eubacteriales</taxon>
        <taxon>Clostridiaceae</taxon>
        <taxon>Clostridium</taxon>
    </lineage>
</organism>
<feature type="transmembrane region" description="Helical" evidence="6">
    <location>
        <begin position="363"/>
        <end position="382"/>
    </location>
</feature>
<dbReference type="AlphaFoldDB" id="A0A2S7FBS7"/>
<dbReference type="Proteomes" id="UP000238081">
    <property type="component" value="Unassembled WGS sequence"/>
</dbReference>
<evidence type="ECO:0000256" key="5">
    <source>
        <dbReference type="ARBA" id="ARBA00023136"/>
    </source>
</evidence>
<feature type="transmembrane region" description="Helical" evidence="6">
    <location>
        <begin position="100"/>
        <end position="125"/>
    </location>
</feature>
<dbReference type="RefSeq" id="WP_043662665.1">
    <property type="nucleotide sequence ID" value="NZ_JSEG01000004.1"/>
</dbReference>
<protein>
    <submittedName>
        <fullName evidence="7">Cytosine permease</fullName>
    </submittedName>
</protein>
<keyword evidence="3 6" id="KW-0812">Transmembrane</keyword>
<keyword evidence="5 6" id="KW-0472">Membrane</keyword>
<dbReference type="InterPro" id="IPR030191">
    <property type="entry name" value="CodB"/>
</dbReference>
<feature type="transmembrane region" description="Helical" evidence="6">
    <location>
        <begin position="131"/>
        <end position="150"/>
    </location>
</feature>
<sequence length="411" mass="43796">MEKTKNTNDHDYALTHVHEKEKKGFFSMFVVMLGFTFFSASMLTGGNLGTGLPLKDFFIAVLIGNFILACYTGALAYMGAESGLSMHLLARYSFGEKGSYIASFVTSITQIGWFGVGIAMFAIPIANRFNINLYLLVGITGILMTATAYFGMKSLTILSAIAVPAIAVLGSTSAFMAADSVGGLQGLMSIEPSNKMTLVTAVTLCVGSFISGGTATPDFARFAKTKKTAVWTTVIAFFIGNSLMFLFGAVGAMVTGNSDIADVMFSQGLVVPAIIVLGLNIWTTNDNSIYTAGLGLSNITKLPKNKLVIACGLIGTVGAIWLNNNFVGFLNLLNSMLPPVGGILIADYFIINKRKYESIENTKFIDINWVAVAAFISGFVAANFINVGIIAINAIVVTIVVYVVGMKFIKK</sequence>
<gene>
    <name evidence="7" type="primary">codB</name>
    <name evidence="7" type="ORF">AWN73_11725</name>
</gene>
<dbReference type="CDD" id="cd11484">
    <property type="entry name" value="SLC-NCS1sbd_CobB-like"/>
    <property type="match status" value="1"/>
</dbReference>
<comment type="caution">
    <text evidence="7">The sequence shown here is derived from an EMBL/GenBank/DDBJ whole genome shotgun (WGS) entry which is preliminary data.</text>
</comment>
<evidence type="ECO:0000256" key="1">
    <source>
        <dbReference type="ARBA" id="ARBA00004141"/>
    </source>
</evidence>
<evidence type="ECO:0000313" key="8">
    <source>
        <dbReference type="Proteomes" id="UP000238081"/>
    </source>
</evidence>
<dbReference type="Gene3D" id="1.10.4160.10">
    <property type="entry name" value="Hydantoin permease"/>
    <property type="match status" value="1"/>
</dbReference>
<feature type="transmembrane region" description="Helical" evidence="6">
    <location>
        <begin position="57"/>
        <end position="79"/>
    </location>
</feature>
<feature type="transmembrane region" description="Helical" evidence="6">
    <location>
        <begin position="305"/>
        <end position="322"/>
    </location>
</feature>
<feature type="transmembrane region" description="Helical" evidence="6">
    <location>
        <begin position="264"/>
        <end position="284"/>
    </location>
</feature>
<evidence type="ECO:0000256" key="6">
    <source>
        <dbReference type="SAM" id="Phobius"/>
    </source>
</evidence>
<name>A0A2S7FBS7_CLOBU</name>
<dbReference type="Pfam" id="PF02133">
    <property type="entry name" value="Transp_cyt_pur"/>
    <property type="match status" value="1"/>
</dbReference>
<comment type="subcellular location">
    <subcellularLocation>
        <location evidence="1">Membrane</location>
        <topology evidence="1">Multi-pass membrane protein</topology>
    </subcellularLocation>
</comment>
<feature type="transmembrane region" description="Helical" evidence="6">
    <location>
        <begin position="328"/>
        <end position="351"/>
    </location>
</feature>
<evidence type="ECO:0000313" key="7">
    <source>
        <dbReference type="EMBL" id="PPV15440.1"/>
    </source>
</evidence>
<accession>A0A2S7FBS7</accession>
<evidence type="ECO:0000256" key="3">
    <source>
        <dbReference type="ARBA" id="ARBA00022692"/>
    </source>
</evidence>
<dbReference type="GO" id="GO:0015209">
    <property type="term" value="F:cytosine transmembrane transporter activity"/>
    <property type="evidence" value="ECO:0007669"/>
    <property type="project" value="InterPro"/>
</dbReference>
<feature type="transmembrane region" description="Helical" evidence="6">
    <location>
        <begin position="388"/>
        <end position="409"/>
    </location>
</feature>
<dbReference type="PANTHER" id="PTHR30569">
    <property type="entry name" value="CYTOSINE TRANSPORTER CODB"/>
    <property type="match status" value="1"/>
</dbReference>
<dbReference type="EMBL" id="LRDH01000099">
    <property type="protein sequence ID" value="PPV15440.1"/>
    <property type="molecule type" value="Genomic_DNA"/>
</dbReference>
<feature type="transmembrane region" description="Helical" evidence="6">
    <location>
        <begin position="198"/>
        <end position="216"/>
    </location>
</feature>
<reference evidence="7 8" key="1">
    <citation type="submission" date="2016-01" db="EMBL/GenBank/DDBJ databases">
        <title>Characterization of the Clostridium difficile lineages that are prevalent in Hong Kong and China.</title>
        <authorList>
            <person name="Kwok J.S.-L."/>
            <person name="Lam W.-Y."/>
            <person name="Ip M."/>
            <person name="Chan T.-F."/>
            <person name="Hawkey P.M."/>
            <person name="Tsui S.K.-W."/>
        </authorList>
    </citation>
    <scope>NUCLEOTIDE SEQUENCE [LARGE SCALE GENOMIC DNA]</scope>
    <source>
        <strain evidence="7 8">300064</strain>
    </source>
</reference>
<feature type="transmembrane region" description="Helical" evidence="6">
    <location>
        <begin position="228"/>
        <end position="252"/>
    </location>
</feature>
<dbReference type="InterPro" id="IPR001248">
    <property type="entry name" value="Pur-cyt_permease"/>
</dbReference>
<dbReference type="PANTHER" id="PTHR30569:SF0">
    <property type="entry name" value="CYTOSINE PERMEASE"/>
    <property type="match status" value="1"/>
</dbReference>
<keyword evidence="4 6" id="KW-1133">Transmembrane helix</keyword>
<feature type="transmembrane region" description="Helical" evidence="6">
    <location>
        <begin position="25"/>
        <end position="45"/>
    </location>
</feature>
<dbReference type="NCBIfam" id="NF008241">
    <property type="entry name" value="PRK11017.1"/>
    <property type="match status" value="1"/>
</dbReference>